<dbReference type="PIRSF" id="PIRSF000144">
    <property type="entry name" value="CbbBc"/>
    <property type="match status" value="1"/>
</dbReference>
<dbReference type="CDD" id="cd02767">
    <property type="entry name" value="MopB_ydeP"/>
    <property type="match status" value="1"/>
</dbReference>
<reference evidence="12 13" key="1">
    <citation type="submission" date="2024-02" db="EMBL/GenBank/DDBJ databases">
        <title>Genome sequence of Aquincola sp. MAHUQ-54.</title>
        <authorList>
            <person name="Huq M.A."/>
        </authorList>
    </citation>
    <scope>NUCLEOTIDE SEQUENCE [LARGE SCALE GENOMIC DNA]</scope>
    <source>
        <strain evidence="12 13">MAHUQ-54</strain>
    </source>
</reference>
<dbReference type="Pfam" id="PF00384">
    <property type="entry name" value="Molybdopterin"/>
    <property type="match status" value="1"/>
</dbReference>
<dbReference type="InterPro" id="IPR050123">
    <property type="entry name" value="Prok_molybdopt-oxidoreductase"/>
</dbReference>
<dbReference type="SUPFAM" id="SSF53706">
    <property type="entry name" value="Formate dehydrogenase/DMSO reductase, domains 1-3"/>
    <property type="match status" value="1"/>
</dbReference>
<dbReference type="NCBIfam" id="TIGR01701">
    <property type="entry name" value="Fdhalpha-like"/>
    <property type="match status" value="1"/>
</dbReference>
<dbReference type="EMBL" id="JAZIBG010000036">
    <property type="protein sequence ID" value="MEF7615742.1"/>
    <property type="molecule type" value="Genomic_DNA"/>
</dbReference>
<comment type="cofactor">
    <cofactor evidence="2">
        <name>[4Fe-4S] cluster</name>
        <dbReference type="ChEBI" id="CHEBI:49883"/>
    </cofactor>
</comment>
<keyword evidence="13" id="KW-1185">Reference proteome</keyword>
<dbReference type="AlphaFoldDB" id="A0AAW9QFY8"/>
<dbReference type="InterPro" id="IPR006657">
    <property type="entry name" value="MoPterin_dinucl-bd_dom"/>
</dbReference>
<dbReference type="RefSeq" id="WP_332291052.1">
    <property type="nucleotide sequence ID" value="NZ_JAZIBG010000036.1"/>
</dbReference>
<dbReference type="Pfam" id="PF01568">
    <property type="entry name" value="Molydop_binding"/>
    <property type="match status" value="1"/>
</dbReference>
<keyword evidence="5" id="KW-0500">Molybdenum</keyword>
<dbReference type="GO" id="GO:0016020">
    <property type="term" value="C:membrane"/>
    <property type="evidence" value="ECO:0007669"/>
    <property type="project" value="TreeGrafter"/>
</dbReference>
<comment type="caution">
    <text evidence="12">The sequence shown here is derived from an EMBL/GenBank/DDBJ whole genome shotgun (WGS) entry which is preliminary data.</text>
</comment>
<dbReference type="GO" id="GO:1990204">
    <property type="term" value="C:oxidoreductase complex"/>
    <property type="evidence" value="ECO:0007669"/>
    <property type="project" value="UniProtKB-ARBA"/>
</dbReference>
<evidence type="ECO:0000256" key="1">
    <source>
        <dbReference type="ARBA" id="ARBA00001942"/>
    </source>
</evidence>
<dbReference type="InterPro" id="IPR037951">
    <property type="entry name" value="MopB_CT_YdeP"/>
</dbReference>
<dbReference type="PANTHER" id="PTHR43105">
    <property type="entry name" value="RESPIRATORY NITRATE REDUCTASE"/>
    <property type="match status" value="1"/>
</dbReference>
<evidence type="ECO:0000256" key="9">
    <source>
        <dbReference type="ARBA" id="ARBA00023014"/>
    </source>
</evidence>
<feature type="domain" description="Molybdopterin oxidoreductase" evidence="10">
    <location>
        <begin position="112"/>
        <end position="417"/>
    </location>
</feature>
<evidence type="ECO:0000259" key="10">
    <source>
        <dbReference type="Pfam" id="PF00384"/>
    </source>
</evidence>
<dbReference type="Gene3D" id="3.40.228.10">
    <property type="entry name" value="Dimethylsulfoxide Reductase, domain 2"/>
    <property type="match status" value="1"/>
</dbReference>
<comment type="cofactor">
    <cofactor evidence="1">
        <name>Mo-bis(molybdopterin guanine dinucleotide)</name>
        <dbReference type="ChEBI" id="CHEBI:60539"/>
    </cofactor>
</comment>
<dbReference type="GO" id="GO:0008863">
    <property type="term" value="F:formate dehydrogenase (NAD+) activity"/>
    <property type="evidence" value="ECO:0007669"/>
    <property type="project" value="InterPro"/>
</dbReference>
<accession>A0AAW9QFY8</accession>
<keyword evidence="8" id="KW-0408">Iron</keyword>
<evidence type="ECO:0000313" key="13">
    <source>
        <dbReference type="Proteomes" id="UP001336250"/>
    </source>
</evidence>
<keyword evidence="6" id="KW-0479">Metal-binding</keyword>
<evidence type="ECO:0000313" key="12">
    <source>
        <dbReference type="EMBL" id="MEF7615742.1"/>
    </source>
</evidence>
<dbReference type="SUPFAM" id="SSF50692">
    <property type="entry name" value="ADC-like"/>
    <property type="match status" value="1"/>
</dbReference>
<dbReference type="PANTHER" id="PTHR43105:SF4">
    <property type="entry name" value="PROTEIN YDEP"/>
    <property type="match status" value="1"/>
</dbReference>
<sequence>MSNDDTPRFEPYEHPAGGWGSLKAVAAALRQARIPIAGAQALARQNKPGGFACVSCAWAKPAQPHAAEFCENGAKATAWELTDQRAGPAFFSSHTLTELETWSDHDLEAAGRLTVPMRWDARTDRYVETGWDEAFEAIGQALRAVPPQARDGVVFYASGRASLEASYMYQLLARRYGTNNLPDSSNMCHESTSVALPQTLGVPVGTVTLDDFEHTDAIFFFGQNVGVSSPRMLHQLQAARRERDIPIVTFNPLKERGLVSFANPQSPLQMLTPATTDISTQYHQLRIGGDIAAITGLCLALLQADDEARARGEARRIDTAFIAEHTHGFAAFEAYLRACRWEDIERESGLARAALESAAAVFARARSVICVYGMGLTQHRHGVLNVQMVSNLLLMGGHVGRPGAGICPVRGHSNVQGQRTVGITEKPELAPLDQLKKLYGFEPPRGKGLDTVGACEAIRDGRLHAFIGLGGNFLRAVPETALVEAGWRRLPLTVQVATKLNRSHVVHGQAAYLLPCLGRIEIDRQRGVPQTVSVEDSTGFMHASDGVAEPAAATLRSEPAIVAALAQAVLGPDPGVPWAEWSADYAKVRDAIEATWPDVFRAFNERFRTPGGFHRPIPARQREWKTPTGKANFIVPDRPPADAGAQPSDPAVLRLMTVRSDDQFNTTVYTLDDRFRGIYGTRRVLLMNRADIERLGLAEGMQVVAETAVDDGVRREVGGLRVTPFDIPPGCAAGYYPECNPLLPLWHHAEGSHVPAAKSIPIRVRPLPASLP</sequence>
<keyword evidence="7" id="KW-0560">Oxidoreductase</keyword>
<dbReference type="Gene3D" id="3.40.50.740">
    <property type="match status" value="1"/>
</dbReference>
<evidence type="ECO:0000256" key="8">
    <source>
        <dbReference type="ARBA" id="ARBA00023004"/>
    </source>
</evidence>
<comment type="similarity">
    <text evidence="3">Belongs to the prokaryotic molybdopterin-containing oxidoreductase family.</text>
</comment>
<dbReference type="InterPro" id="IPR041953">
    <property type="entry name" value="YdeP_MopB"/>
</dbReference>
<dbReference type="Proteomes" id="UP001336250">
    <property type="component" value="Unassembled WGS sequence"/>
</dbReference>
<organism evidence="12 13">
    <name type="scientific">Aquincola agrisoli</name>
    <dbReference type="NCBI Taxonomy" id="3119538"/>
    <lineage>
        <taxon>Bacteria</taxon>
        <taxon>Pseudomonadati</taxon>
        <taxon>Pseudomonadota</taxon>
        <taxon>Betaproteobacteria</taxon>
        <taxon>Burkholderiales</taxon>
        <taxon>Sphaerotilaceae</taxon>
        <taxon>Aquincola</taxon>
    </lineage>
</organism>
<evidence type="ECO:0000259" key="11">
    <source>
        <dbReference type="Pfam" id="PF01568"/>
    </source>
</evidence>
<evidence type="ECO:0000256" key="4">
    <source>
        <dbReference type="ARBA" id="ARBA00022485"/>
    </source>
</evidence>
<dbReference type="CDD" id="cd02787">
    <property type="entry name" value="MopB_CT_ydeP"/>
    <property type="match status" value="1"/>
</dbReference>
<gene>
    <name evidence="12" type="ORF">V4F39_17645</name>
</gene>
<dbReference type="GO" id="GO:0051539">
    <property type="term" value="F:4 iron, 4 sulfur cluster binding"/>
    <property type="evidence" value="ECO:0007669"/>
    <property type="project" value="UniProtKB-KW"/>
</dbReference>
<evidence type="ECO:0000256" key="3">
    <source>
        <dbReference type="ARBA" id="ARBA00010312"/>
    </source>
</evidence>
<dbReference type="InterPro" id="IPR010046">
    <property type="entry name" value="Mopterin_OxRdtse_a_bac"/>
</dbReference>
<keyword evidence="4" id="KW-0004">4Fe-4S</keyword>
<evidence type="ECO:0000256" key="6">
    <source>
        <dbReference type="ARBA" id="ARBA00022723"/>
    </source>
</evidence>
<dbReference type="InterPro" id="IPR006656">
    <property type="entry name" value="Mopterin_OxRdtase"/>
</dbReference>
<name>A0AAW9QFY8_9BURK</name>
<evidence type="ECO:0000256" key="2">
    <source>
        <dbReference type="ARBA" id="ARBA00001966"/>
    </source>
</evidence>
<evidence type="ECO:0000256" key="7">
    <source>
        <dbReference type="ARBA" id="ARBA00023002"/>
    </source>
</evidence>
<evidence type="ECO:0000256" key="5">
    <source>
        <dbReference type="ARBA" id="ARBA00022505"/>
    </source>
</evidence>
<dbReference type="GO" id="GO:0043546">
    <property type="term" value="F:molybdopterin cofactor binding"/>
    <property type="evidence" value="ECO:0007669"/>
    <property type="project" value="InterPro"/>
</dbReference>
<dbReference type="GO" id="GO:0030151">
    <property type="term" value="F:molybdenum ion binding"/>
    <property type="evidence" value="ECO:0007669"/>
    <property type="project" value="InterPro"/>
</dbReference>
<keyword evidence="9" id="KW-0411">Iron-sulfur</keyword>
<protein>
    <submittedName>
        <fullName evidence="12">FdhF/YdeP family oxidoreductase</fullName>
    </submittedName>
</protein>
<feature type="domain" description="Molybdopterin dinucleotide-binding" evidence="11">
    <location>
        <begin position="653"/>
        <end position="710"/>
    </location>
</feature>
<proteinExistence type="inferred from homology"/>
<dbReference type="InterPro" id="IPR009010">
    <property type="entry name" value="Asp_de-COase-like_dom_sf"/>
</dbReference>
<dbReference type="GO" id="GO:0045333">
    <property type="term" value="P:cellular respiration"/>
    <property type="evidence" value="ECO:0007669"/>
    <property type="project" value="UniProtKB-ARBA"/>
</dbReference>